<organism evidence="2 3">
    <name type="scientific">Eleusine coracana subsp. coracana</name>
    <dbReference type="NCBI Taxonomy" id="191504"/>
    <lineage>
        <taxon>Eukaryota</taxon>
        <taxon>Viridiplantae</taxon>
        <taxon>Streptophyta</taxon>
        <taxon>Embryophyta</taxon>
        <taxon>Tracheophyta</taxon>
        <taxon>Spermatophyta</taxon>
        <taxon>Magnoliopsida</taxon>
        <taxon>Liliopsida</taxon>
        <taxon>Poales</taxon>
        <taxon>Poaceae</taxon>
        <taxon>PACMAD clade</taxon>
        <taxon>Chloridoideae</taxon>
        <taxon>Cynodonteae</taxon>
        <taxon>Eleusininae</taxon>
        <taxon>Eleusine</taxon>
    </lineage>
</organism>
<feature type="domain" description="DUF6598" evidence="1">
    <location>
        <begin position="2"/>
        <end position="168"/>
    </location>
</feature>
<sequence length="168" mass="18188">MQDRNLALVGPSRAVVLLMPHPVTIEVDLKVKGTTESEDKDLSSLAVPFMCNDPFYSCLINCAYTSKSSTLEFALGSIISSVEATLSLNIIDGSLPDGFHDCFAVVTTFICDKSTISDKNAEGIDNEEIVLLDSRGEQVLVTDDGKVKLSRRVVSVEFRGKLKVSVNA</sequence>
<dbReference type="PANTHER" id="PTHR33065:SF177">
    <property type="entry name" value="OS08G0141000 PROTEIN"/>
    <property type="match status" value="1"/>
</dbReference>
<gene>
    <name evidence="2" type="primary">gn00494</name>
    <name evidence="2" type="ORF">PR202_gn00494</name>
</gene>
<keyword evidence="3" id="KW-1185">Reference proteome</keyword>
<dbReference type="AlphaFoldDB" id="A0AAV5G1U0"/>
<evidence type="ECO:0000259" key="1">
    <source>
        <dbReference type="Pfam" id="PF20241"/>
    </source>
</evidence>
<dbReference type="InterPro" id="IPR046533">
    <property type="entry name" value="DUF6598"/>
</dbReference>
<dbReference type="Proteomes" id="UP001054889">
    <property type="component" value="Unassembled WGS sequence"/>
</dbReference>
<proteinExistence type="predicted"/>
<dbReference type="PIRSF" id="PIRSF002703">
    <property type="entry name" value="Thaumatin"/>
    <property type="match status" value="1"/>
</dbReference>
<dbReference type="EMBL" id="BQKI01000230">
    <property type="protein sequence ID" value="GJN41156.1"/>
    <property type="molecule type" value="Genomic_DNA"/>
</dbReference>
<evidence type="ECO:0000313" key="3">
    <source>
        <dbReference type="Proteomes" id="UP001054889"/>
    </source>
</evidence>
<reference evidence="2" key="2">
    <citation type="submission" date="2021-12" db="EMBL/GenBank/DDBJ databases">
        <title>Resequencing data analysis of finger millet.</title>
        <authorList>
            <person name="Hatakeyama M."/>
            <person name="Aluri S."/>
            <person name="Balachadran M.T."/>
            <person name="Sivarajan S.R."/>
            <person name="Poveda L."/>
            <person name="Shimizu-Inatsugi R."/>
            <person name="Schlapbach R."/>
            <person name="Sreeman S.M."/>
            <person name="Shimizu K.K."/>
        </authorList>
    </citation>
    <scope>NUCLEOTIDE SEQUENCE</scope>
</reference>
<accession>A0AAV5G1U0</accession>
<reference evidence="2" key="1">
    <citation type="journal article" date="2018" name="DNA Res.">
        <title>Multiple hybrid de novo genome assembly of finger millet, an orphan allotetraploid crop.</title>
        <authorList>
            <person name="Hatakeyama M."/>
            <person name="Aluri S."/>
            <person name="Balachadran M.T."/>
            <person name="Sivarajan S.R."/>
            <person name="Patrignani A."/>
            <person name="Gruter S."/>
            <person name="Poveda L."/>
            <person name="Shimizu-Inatsugi R."/>
            <person name="Baeten J."/>
            <person name="Francoijs K.J."/>
            <person name="Nataraja K.N."/>
            <person name="Reddy Y.A.N."/>
            <person name="Phadnis S."/>
            <person name="Ravikumar R.L."/>
            <person name="Schlapbach R."/>
            <person name="Sreeman S.M."/>
            <person name="Shimizu K.K."/>
        </authorList>
    </citation>
    <scope>NUCLEOTIDE SEQUENCE</scope>
</reference>
<protein>
    <recommendedName>
        <fullName evidence="1">DUF6598 domain-containing protein</fullName>
    </recommendedName>
</protein>
<dbReference type="PANTHER" id="PTHR33065">
    <property type="entry name" value="OS07G0486400 PROTEIN"/>
    <property type="match status" value="1"/>
</dbReference>
<evidence type="ECO:0000313" key="2">
    <source>
        <dbReference type="EMBL" id="GJN41156.1"/>
    </source>
</evidence>
<dbReference type="Pfam" id="PF20241">
    <property type="entry name" value="DUF6598"/>
    <property type="match status" value="1"/>
</dbReference>
<comment type="caution">
    <text evidence="2">The sequence shown here is derived from an EMBL/GenBank/DDBJ whole genome shotgun (WGS) entry which is preliminary data.</text>
</comment>
<name>A0AAV5G1U0_ELECO</name>
<dbReference type="InterPro" id="IPR001938">
    <property type="entry name" value="Thaumatin"/>
</dbReference>